<sequence>MYATHYARPNTLDEAIALLKDHPEARPLSGGMTLIPTLKQRLAAPSHLVDLSRLDELRGIAAGNGTIRIGAATRHAEVARSPQVARAVPALSCLAGQIADPQVRNRGTLGGSLANNDPAADYPSAVLGLAATVLTTRRAIAADDYFLGMFETALEPGELIVAVEFPIVRQAGYLKYRHPASGYAVAGVFIALADNGVRVAITGAGPCVFRWEEAEDRLSGDFSVGALDGLRLDPAELLGDPHAPPRYRANLVEVQTRRLVAQMTSAPVELRNKPDHSKDE</sequence>
<dbReference type="InterPro" id="IPR005107">
    <property type="entry name" value="CO_DH_flav_C"/>
</dbReference>
<name>A0A3P4B7B6_9BURK</name>
<dbReference type="AlphaFoldDB" id="A0A3P4B7B6"/>
<dbReference type="InterPro" id="IPR036683">
    <property type="entry name" value="CO_DH_flav_C_dom_sf"/>
</dbReference>
<dbReference type="InterPro" id="IPR051312">
    <property type="entry name" value="Diverse_Substr_Oxidored"/>
</dbReference>
<dbReference type="SMART" id="SM01092">
    <property type="entry name" value="CO_deh_flav_C"/>
    <property type="match status" value="1"/>
</dbReference>
<dbReference type="EC" id="1.2.99.2" evidence="5"/>
<gene>
    <name evidence="5" type="primary">cutM</name>
    <name evidence="5" type="ORF">PIGHUM_03585</name>
</gene>
<dbReference type="EMBL" id="UWPJ01000027">
    <property type="protein sequence ID" value="VCU71500.1"/>
    <property type="molecule type" value="Genomic_DNA"/>
</dbReference>
<evidence type="ECO:0000259" key="4">
    <source>
        <dbReference type="PROSITE" id="PS51387"/>
    </source>
</evidence>
<dbReference type="InterPro" id="IPR002346">
    <property type="entry name" value="Mopterin_DH_FAD-bd"/>
</dbReference>
<evidence type="ECO:0000313" key="5">
    <source>
        <dbReference type="EMBL" id="VCU71500.1"/>
    </source>
</evidence>
<proteinExistence type="predicted"/>
<organism evidence="5 6">
    <name type="scientific">Pigmentiphaga humi</name>
    <dbReference type="NCBI Taxonomy" id="2478468"/>
    <lineage>
        <taxon>Bacteria</taxon>
        <taxon>Pseudomonadati</taxon>
        <taxon>Pseudomonadota</taxon>
        <taxon>Betaproteobacteria</taxon>
        <taxon>Burkholderiales</taxon>
        <taxon>Alcaligenaceae</taxon>
        <taxon>Pigmentiphaga</taxon>
    </lineage>
</organism>
<evidence type="ECO:0000313" key="6">
    <source>
        <dbReference type="Proteomes" id="UP000277294"/>
    </source>
</evidence>
<dbReference type="Gene3D" id="3.30.390.50">
    <property type="entry name" value="CO dehydrogenase flavoprotein, C-terminal domain"/>
    <property type="match status" value="1"/>
</dbReference>
<dbReference type="InterPro" id="IPR016166">
    <property type="entry name" value="FAD-bd_PCMH"/>
</dbReference>
<dbReference type="RefSeq" id="WP_124081098.1">
    <property type="nucleotide sequence ID" value="NZ_UWPJ01000027.1"/>
</dbReference>
<keyword evidence="2" id="KW-0274">FAD</keyword>
<feature type="domain" description="FAD-binding PCMH-type" evidence="4">
    <location>
        <begin position="1"/>
        <end position="170"/>
    </location>
</feature>
<dbReference type="PANTHER" id="PTHR42659">
    <property type="entry name" value="XANTHINE DEHYDROGENASE SUBUNIT C-RELATED"/>
    <property type="match status" value="1"/>
</dbReference>
<dbReference type="SUPFAM" id="SSF56176">
    <property type="entry name" value="FAD-binding/transporter-associated domain-like"/>
    <property type="match status" value="1"/>
</dbReference>
<dbReference type="OrthoDB" id="9793944at2"/>
<dbReference type="GO" id="GO:0071949">
    <property type="term" value="F:FAD binding"/>
    <property type="evidence" value="ECO:0007669"/>
    <property type="project" value="InterPro"/>
</dbReference>
<dbReference type="InterPro" id="IPR016169">
    <property type="entry name" value="FAD-bd_PCMH_sub2"/>
</dbReference>
<dbReference type="PROSITE" id="PS51387">
    <property type="entry name" value="FAD_PCMH"/>
    <property type="match status" value="1"/>
</dbReference>
<dbReference type="Gene3D" id="3.30.43.10">
    <property type="entry name" value="Uridine Diphospho-n-acetylenolpyruvylglucosamine Reductase, domain 2"/>
    <property type="match status" value="1"/>
</dbReference>
<dbReference type="PANTHER" id="PTHR42659:SF2">
    <property type="entry name" value="XANTHINE DEHYDROGENASE SUBUNIT C-RELATED"/>
    <property type="match status" value="1"/>
</dbReference>
<keyword evidence="1" id="KW-0285">Flavoprotein</keyword>
<dbReference type="Pfam" id="PF00941">
    <property type="entry name" value="FAD_binding_5"/>
    <property type="match status" value="1"/>
</dbReference>
<keyword evidence="3 5" id="KW-0560">Oxidoreductase</keyword>
<reference evidence="5 6" key="1">
    <citation type="submission" date="2018-10" db="EMBL/GenBank/DDBJ databases">
        <authorList>
            <person name="Criscuolo A."/>
        </authorList>
    </citation>
    <scope>NUCLEOTIDE SEQUENCE [LARGE SCALE GENOMIC DNA]</scope>
    <source>
        <strain evidence="5">DnA1</strain>
    </source>
</reference>
<evidence type="ECO:0000256" key="3">
    <source>
        <dbReference type="ARBA" id="ARBA00023002"/>
    </source>
</evidence>
<accession>A0A3P4B7B6</accession>
<protein>
    <submittedName>
        <fullName evidence="5">Carbon monoxide dehydrogenase medium chain</fullName>
        <ecNumber evidence="5">1.2.99.2</ecNumber>
    </submittedName>
</protein>
<dbReference type="Gene3D" id="3.30.465.10">
    <property type="match status" value="1"/>
</dbReference>
<dbReference type="SUPFAM" id="SSF55447">
    <property type="entry name" value="CO dehydrogenase flavoprotein C-terminal domain-like"/>
    <property type="match status" value="1"/>
</dbReference>
<dbReference type="InterPro" id="IPR036318">
    <property type="entry name" value="FAD-bd_PCMH-like_sf"/>
</dbReference>
<evidence type="ECO:0000256" key="2">
    <source>
        <dbReference type="ARBA" id="ARBA00022827"/>
    </source>
</evidence>
<dbReference type="Proteomes" id="UP000277294">
    <property type="component" value="Unassembled WGS sequence"/>
</dbReference>
<dbReference type="GO" id="GO:0016491">
    <property type="term" value="F:oxidoreductase activity"/>
    <property type="evidence" value="ECO:0007669"/>
    <property type="project" value="UniProtKB-KW"/>
</dbReference>
<dbReference type="InterPro" id="IPR016167">
    <property type="entry name" value="FAD-bd_PCMH_sub1"/>
</dbReference>
<evidence type="ECO:0000256" key="1">
    <source>
        <dbReference type="ARBA" id="ARBA00022630"/>
    </source>
</evidence>
<keyword evidence="6" id="KW-1185">Reference proteome</keyword>
<dbReference type="FunFam" id="3.30.465.10:FF:000017">
    <property type="entry name" value="Xanthine dehydrogenase, FAD binding subunit"/>
    <property type="match status" value="1"/>
</dbReference>